<sequence length="60" mass="7021">MKMNEIVQEDSSLESQWMVKTELVYPGIHRSVLNNEAKLPKLFRLGPLDLRAQKNDKSFF</sequence>
<evidence type="ECO:0000313" key="2">
    <source>
        <dbReference type="Proteomes" id="UP000321662"/>
    </source>
</evidence>
<gene>
    <name evidence="1" type="ORF">AKA01nite_09320</name>
</gene>
<dbReference type="AlphaFoldDB" id="A0A511ASY4"/>
<dbReference type="Proteomes" id="UP000321662">
    <property type="component" value="Unassembled WGS sequence"/>
</dbReference>
<name>A0A511ASY4_9LACT</name>
<organism evidence="1 2">
    <name type="scientific">Alkalibacterium kapii</name>
    <dbReference type="NCBI Taxonomy" id="426704"/>
    <lineage>
        <taxon>Bacteria</taxon>
        <taxon>Bacillati</taxon>
        <taxon>Bacillota</taxon>
        <taxon>Bacilli</taxon>
        <taxon>Lactobacillales</taxon>
        <taxon>Carnobacteriaceae</taxon>
        <taxon>Alkalibacterium</taxon>
    </lineage>
</organism>
<proteinExistence type="predicted"/>
<dbReference type="EMBL" id="BJUY01000008">
    <property type="protein sequence ID" value="GEK91310.1"/>
    <property type="molecule type" value="Genomic_DNA"/>
</dbReference>
<keyword evidence="2" id="KW-1185">Reference proteome</keyword>
<reference evidence="1 2" key="1">
    <citation type="submission" date="2019-07" db="EMBL/GenBank/DDBJ databases">
        <title>Whole genome shotgun sequence of Alkalibacterium kapii NBRC 103247.</title>
        <authorList>
            <person name="Hosoyama A."/>
            <person name="Uohara A."/>
            <person name="Ohji S."/>
            <person name="Ichikawa N."/>
        </authorList>
    </citation>
    <scope>NUCLEOTIDE SEQUENCE [LARGE SCALE GENOMIC DNA]</scope>
    <source>
        <strain evidence="1 2">NBRC 103247</strain>
    </source>
</reference>
<comment type="caution">
    <text evidence="1">The sequence shown here is derived from an EMBL/GenBank/DDBJ whole genome shotgun (WGS) entry which is preliminary data.</text>
</comment>
<accession>A0A511ASY4</accession>
<evidence type="ECO:0000313" key="1">
    <source>
        <dbReference type="EMBL" id="GEK91310.1"/>
    </source>
</evidence>
<protein>
    <submittedName>
        <fullName evidence="1">Uncharacterized protein</fullName>
    </submittedName>
</protein>